<evidence type="ECO:0000313" key="1">
    <source>
        <dbReference type="EMBL" id="MBE4750807.1"/>
    </source>
</evidence>
<proteinExistence type="predicted"/>
<evidence type="ECO:0000313" key="2">
    <source>
        <dbReference type="Proteomes" id="UP001516472"/>
    </source>
</evidence>
<dbReference type="Proteomes" id="UP001516472">
    <property type="component" value="Unassembled WGS sequence"/>
</dbReference>
<organism evidence="1 2">
    <name type="scientific">Corallococcus soli</name>
    <dbReference type="NCBI Taxonomy" id="2710757"/>
    <lineage>
        <taxon>Bacteria</taxon>
        <taxon>Pseudomonadati</taxon>
        <taxon>Myxococcota</taxon>
        <taxon>Myxococcia</taxon>
        <taxon>Myxococcales</taxon>
        <taxon>Cystobacterineae</taxon>
        <taxon>Myxococcaceae</taxon>
        <taxon>Corallococcus</taxon>
    </lineage>
</organism>
<keyword evidence="2" id="KW-1185">Reference proteome</keyword>
<comment type="caution">
    <text evidence="1">The sequence shown here is derived from an EMBL/GenBank/DDBJ whole genome shotgun (WGS) entry which is preliminary data.</text>
</comment>
<protein>
    <submittedName>
        <fullName evidence="1">Uncharacterized protein</fullName>
    </submittedName>
</protein>
<sequence length="275" mass="30927">MSLARSTWMEALRDNSAFCLREALGAIEHQAPSEVTGHAYFDAAWRYRRMAVCELLLEGRQDRFAGFLYKSALLQQHLQHLASTRQGIQVAHLSCSLSEVPVNALVVGCLEHAEATARGMLDRHVPDVEYEDDFLLFRIMGALLLKARGAQDVDLPRLLKRWSTVLQSEEGPYLDVCRALSSQDEPGFSQAFESLVEGRVRQCERVRRERGAEGEPYLSEAFVFMKGLALLRLAELLGMRTLAEYPLIPRFARLPVAGPLLPSMSWRIPEQGMPA</sequence>
<reference evidence="1 2" key="1">
    <citation type="submission" date="2020-02" db="EMBL/GenBank/DDBJ databases">
        <authorList>
            <person name="Babadi Z.K."/>
            <person name="Risdian C."/>
            <person name="Ebrahimipour G.H."/>
            <person name="Wink J."/>
        </authorList>
    </citation>
    <scope>NUCLEOTIDE SEQUENCE [LARGE SCALE GENOMIC DNA]</scope>
    <source>
        <strain evidence="1 2">ZKHCc1 1396</strain>
    </source>
</reference>
<dbReference type="RefSeq" id="WP_193428002.1">
    <property type="nucleotide sequence ID" value="NZ_CBCSIP010000342.1"/>
</dbReference>
<name>A0ABR9PSA1_9BACT</name>
<accession>A0ABR9PSA1</accession>
<gene>
    <name evidence="1" type="ORF">G4177_21795</name>
</gene>
<dbReference type="EMBL" id="JAAIYO010000006">
    <property type="protein sequence ID" value="MBE4750807.1"/>
    <property type="molecule type" value="Genomic_DNA"/>
</dbReference>